<gene>
    <name evidence="5" type="ORF">STAS_25767</name>
</gene>
<dbReference type="CDD" id="cd10910">
    <property type="entry name" value="PIN_limkain_b1_N_like"/>
    <property type="match status" value="1"/>
</dbReference>
<keyword evidence="5" id="KW-0255">Endonuclease</keyword>
<dbReference type="Pfam" id="PF24620">
    <property type="entry name" value="DUF7625"/>
    <property type="match status" value="1"/>
</dbReference>
<evidence type="ECO:0000259" key="3">
    <source>
        <dbReference type="Pfam" id="PF14418"/>
    </source>
</evidence>
<dbReference type="InterPro" id="IPR024768">
    <property type="entry name" value="Marf1"/>
</dbReference>
<dbReference type="EMBL" id="BKCP01008292">
    <property type="protein sequence ID" value="GER48602.1"/>
    <property type="molecule type" value="Genomic_DNA"/>
</dbReference>
<dbReference type="InterPro" id="IPR056042">
    <property type="entry name" value="DUF7625"/>
</dbReference>
<proteinExistence type="predicted"/>
<name>A0A5A7QUN0_STRAF</name>
<feature type="compositionally biased region" description="Polar residues" evidence="1">
    <location>
        <begin position="202"/>
        <end position="223"/>
    </location>
</feature>
<evidence type="ECO:0000259" key="2">
    <source>
        <dbReference type="Pfam" id="PF01936"/>
    </source>
</evidence>
<evidence type="ECO:0000259" key="4">
    <source>
        <dbReference type="Pfam" id="PF24620"/>
    </source>
</evidence>
<feature type="region of interest" description="Disordered" evidence="1">
    <location>
        <begin position="327"/>
        <end position="408"/>
    </location>
</feature>
<dbReference type="PANTHER" id="PTHR14379">
    <property type="entry name" value="LIMKAIN B LKAP"/>
    <property type="match status" value="1"/>
</dbReference>
<evidence type="ECO:0000256" key="1">
    <source>
        <dbReference type="SAM" id="MobiDB-lite"/>
    </source>
</evidence>
<dbReference type="Proteomes" id="UP000325081">
    <property type="component" value="Unassembled WGS sequence"/>
</dbReference>
<keyword evidence="6" id="KW-1185">Reference proteome</keyword>
<feature type="domain" description="OST-HTH associated" evidence="3">
    <location>
        <begin position="543"/>
        <end position="595"/>
    </location>
</feature>
<dbReference type="Pfam" id="PF01936">
    <property type="entry name" value="NYN"/>
    <property type="match status" value="1"/>
</dbReference>
<comment type="caution">
    <text evidence="5">The sequence shown here is derived from an EMBL/GenBank/DDBJ whole genome shotgun (WGS) entry which is preliminary data.</text>
</comment>
<keyword evidence="5" id="KW-0378">Hydrolase</keyword>
<feature type="domain" description="DUF7625" evidence="4">
    <location>
        <begin position="421"/>
        <end position="513"/>
    </location>
</feature>
<feature type="compositionally biased region" description="Polar residues" evidence="1">
    <location>
        <begin position="290"/>
        <end position="301"/>
    </location>
</feature>
<feature type="compositionally biased region" description="Polar residues" evidence="1">
    <location>
        <begin position="334"/>
        <end position="353"/>
    </location>
</feature>
<dbReference type="Gene3D" id="3.40.50.1010">
    <property type="entry name" value="5'-nuclease"/>
    <property type="match status" value="1"/>
</dbReference>
<dbReference type="GO" id="GO:0004540">
    <property type="term" value="F:RNA nuclease activity"/>
    <property type="evidence" value="ECO:0007669"/>
    <property type="project" value="InterPro"/>
</dbReference>
<evidence type="ECO:0000313" key="6">
    <source>
        <dbReference type="Proteomes" id="UP000325081"/>
    </source>
</evidence>
<feature type="region of interest" description="Disordered" evidence="1">
    <location>
        <begin position="201"/>
        <end position="304"/>
    </location>
</feature>
<dbReference type="InterPro" id="IPR021139">
    <property type="entry name" value="NYN"/>
</dbReference>
<keyword evidence="5" id="KW-0540">Nuclease</keyword>
<evidence type="ECO:0000313" key="5">
    <source>
        <dbReference type="EMBL" id="GER48602.1"/>
    </source>
</evidence>
<dbReference type="PANTHER" id="PTHR14379:SF7">
    <property type="entry name" value="ENDONUCLEASE OR GLYCOSYL HYDROLASE-RELATED"/>
    <property type="match status" value="1"/>
</dbReference>
<sequence length="742" mass="81985">MDGDGAQSLPMPPPAAEEQYVKAKISVWWDIENCHVPKSCDPHTIAQNISSALVKMNYCGPVSVSAYGDTTRISSSVQHALNSTGVALNHVPAGVKDASDKKILVDMLFWAVDNPAPANYLLISGDRDFSNALHQLRMRRYNILLAQPQKASAALVAAAKSVWLWTSLSAGGPPLTNAESAQFVTNSNGQLPVSDSLHTEAISGNQPLNSFHGSLNLGNQKLSNAGRESDPKYKGKQTWRNSTQPGMQRNPSNTMKPEENYNNSKFQTAYGHPKPFNLPQDSSGAYRAPNTGSGPSYSTGPDSWVNGNYHHGTYQNQYHQQFRANVPPVENCSPDVSNLHISEPPNNSQQTNGGEKRPALVEPANRPSLKSPQKGYITQKRSSYQEPQITRRSHANQEVRPPPLSSASGTAVISVNGVWGTSGHPKPSDYVQGLIGIIILALNTLKNEKIMPTEENITDCIRYGNIKHRNTDVKKALASALEQQLVIQHQLGNLQLYVGKNEKVWQCVNPMAGDAVKYPKATWDEIQNFLSSHAGRSAIQDTQCRYEAATVMKKMCLKELSLGEILQLLQMVINMKKWIAYNHQSGWKPIKVTLAEVPTELGRLEFCSSIEWLKRIPLPLGLLAADCAARNDYSSNILERKKAAFLKLTKEFLMGHLAFGKPREGITDFSSVRLRARRFVGTVRWIFMFAALVVAEKVTARTRTMSQLEMEYVFKYNMKKICSCLALELGGVDNDVMVMAVL</sequence>
<dbReference type="Pfam" id="PF14418">
    <property type="entry name" value="OHA"/>
    <property type="match status" value="1"/>
</dbReference>
<reference evidence="6" key="1">
    <citation type="journal article" date="2019" name="Curr. Biol.">
        <title>Genome Sequence of Striga asiatica Provides Insight into the Evolution of Plant Parasitism.</title>
        <authorList>
            <person name="Yoshida S."/>
            <person name="Kim S."/>
            <person name="Wafula E.K."/>
            <person name="Tanskanen J."/>
            <person name="Kim Y.M."/>
            <person name="Honaas L."/>
            <person name="Yang Z."/>
            <person name="Spallek T."/>
            <person name="Conn C.E."/>
            <person name="Ichihashi Y."/>
            <person name="Cheong K."/>
            <person name="Cui S."/>
            <person name="Der J.P."/>
            <person name="Gundlach H."/>
            <person name="Jiao Y."/>
            <person name="Hori C."/>
            <person name="Ishida J.K."/>
            <person name="Kasahara H."/>
            <person name="Kiba T."/>
            <person name="Kim M.S."/>
            <person name="Koo N."/>
            <person name="Laohavisit A."/>
            <person name="Lee Y.H."/>
            <person name="Lumba S."/>
            <person name="McCourt P."/>
            <person name="Mortimer J.C."/>
            <person name="Mutuku J.M."/>
            <person name="Nomura T."/>
            <person name="Sasaki-Sekimoto Y."/>
            <person name="Seto Y."/>
            <person name="Wang Y."/>
            <person name="Wakatake T."/>
            <person name="Sakakibara H."/>
            <person name="Demura T."/>
            <person name="Yamaguchi S."/>
            <person name="Yoneyama K."/>
            <person name="Manabe R.I."/>
            <person name="Nelson D.C."/>
            <person name="Schulman A.H."/>
            <person name="Timko M.P."/>
            <person name="dePamphilis C.W."/>
            <person name="Choi D."/>
            <person name="Shirasu K."/>
        </authorList>
    </citation>
    <scope>NUCLEOTIDE SEQUENCE [LARGE SCALE GENOMIC DNA]</scope>
    <source>
        <strain evidence="6">cv. UVA1</strain>
    </source>
</reference>
<dbReference type="GO" id="GO:0010468">
    <property type="term" value="P:regulation of gene expression"/>
    <property type="evidence" value="ECO:0007669"/>
    <property type="project" value="InterPro"/>
</dbReference>
<dbReference type="AlphaFoldDB" id="A0A5A7QUN0"/>
<accession>A0A5A7QUN0</accession>
<feature type="domain" description="NYN" evidence="2">
    <location>
        <begin position="24"/>
        <end position="160"/>
    </location>
</feature>
<organism evidence="5 6">
    <name type="scientific">Striga asiatica</name>
    <name type="common">Asiatic witchweed</name>
    <name type="synonym">Buchnera asiatica</name>
    <dbReference type="NCBI Taxonomy" id="4170"/>
    <lineage>
        <taxon>Eukaryota</taxon>
        <taxon>Viridiplantae</taxon>
        <taxon>Streptophyta</taxon>
        <taxon>Embryophyta</taxon>
        <taxon>Tracheophyta</taxon>
        <taxon>Spermatophyta</taxon>
        <taxon>Magnoliopsida</taxon>
        <taxon>eudicotyledons</taxon>
        <taxon>Gunneridae</taxon>
        <taxon>Pentapetalae</taxon>
        <taxon>asterids</taxon>
        <taxon>lamiids</taxon>
        <taxon>Lamiales</taxon>
        <taxon>Orobanchaceae</taxon>
        <taxon>Buchnereae</taxon>
        <taxon>Striga</taxon>
    </lineage>
</organism>
<dbReference type="GO" id="GO:0005777">
    <property type="term" value="C:peroxisome"/>
    <property type="evidence" value="ECO:0007669"/>
    <property type="project" value="InterPro"/>
</dbReference>
<dbReference type="InterPro" id="IPR025677">
    <property type="entry name" value="OST-HTH-assoc_dom"/>
</dbReference>
<feature type="compositionally biased region" description="Polar residues" evidence="1">
    <location>
        <begin position="379"/>
        <end position="390"/>
    </location>
</feature>
<dbReference type="GO" id="GO:0004519">
    <property type="term" value="F:endonuclease activity"/>
    <property type="evidence" value="ECO:0007669"/>
    <property type="project" value="UniProtKB-KW"/>
</dbReference>
<feature type="compositionally biased region" description="Polar residues" evidence="1">
    <location>
        <begin position="238"/>
        <end position="267"/>
    </location>
</feature>
<protein>
    <submittedName>
        <fullName evidence="5">Putative endonuclease or glyc s in 10 species: Archae-0</fullName>
    </submittedName>
</protein>
<dbReference type="OrthoDB" id="549353at2759"/>